<dbReference type="SUPFAM" id="SSF143081">
    <property type="entry name" value="BB1717-like"/>
    <property type="match status" value="1"/>
</dbReference>
<dbReference type="GeneID" id="63768482"/>
<dbReference type="Gene3D" id="3.90.1680.10">
    <property type="entry name" value="SOS response associated peptidase-like"/>
    <property type="match status" value="1"/>
</dbReference>
<evidence type="ECO:0008006" key="11">
    <source>
        <dbReference type="Google" id="ProtNLM"/>
    </source>
</evidence>
<evidence type="ECO:0000256" key="4">
    <source>
        <dbReference type="ARBA" id="ARBA00022801"/>
    </source>
</evidence>
<dbReference type="EMBL" id="KV878588">
    <property type="protein sequence ID" value="OJJ57654.1"/>
    <property type="molecule type" value="Genomic_DNA"/>
</dbReference>
<protein>
    <recommendedName>
        <fullName evidence="11">DUF159 domain protein</fullName>
    </recommendedName>
</protein>
<feature type="compositionally biased region" description="Basic and acidic residues" evidence="8">
    <location>
        <begin position="281"/>
        <end position="298"/>
    </location>
</feature>
<organism evidence="9 10">
    <name type="scientific">Aspergillus sydowii CBS 593.65</name>
    <dbReference type="NCBI Taxonomy" id="1036612"/>
    <lineage>
        <taxon>Eukaryota</taxon>
        <taxon>Fungi</taxon>
        <taxon>Dikarya</taxon>
        <taxon>Ascomycota</taxon>
        <taxon>Pezizomycotina</taxon>
        <taxon>Eurotiomycetes</taxon>
        <taxon>Eurotiomycetidae</taxon>
        <taxon>Eurotiales</taxon>
        <taxon>Aspergillaceae</taxon>
        <taxon>Aspergillus</taxon>
        <taxon>Aspergillus subgen. Nidulantes</taxon>
    </lineage>
</organism>
<evidence type="ECO:0000313" key="9">
    <source>
        <dbReference type="EMBL" id="OJJ57654.1"/>
    </source>
</evidence>
<evidence type="ECO:0000256" key="2">
    <source>
        <dbReference type="ARBA" id="ARBA00022670"/>
    </source>
</evidence>
<dbReference type="VEuPathDB" id="FungiDB:ASPSYDRAFT_90938"/>
<proteinExistence type="inferred from homology"/>
<keyword evidence="2" id="KW-0645">Protease</keyword>
<gene>
    <name evidence="9" type="ORF">ASPSYDRAFT_90938</name>
</gene>
<sequence length="380" mass="43123">MTQRMNFVRRRLQEQGMPVDEAPEDDEIRETYNFAPGNIGAIYRADTPNYNVEAQRDKESALTDTTELASQDGGAHISYKLQGMKWGLVPFWTKRQPDYGSLMRTINCRDDSLIEDRGMWTSMKRKKRCVVVCQGYYEWLKRGPGGKEKIPHYTRRKDEDLMYLAGLWDSVTYEGSEDKLYTFTVITTSARPSLSWLHDRMPVILEPNSEAWNAWLDPTRTAWSKELQGALKPYEGDLECYQVPKEVGKVGNNSPDFIVPIDSKENKNNIANFFANAKKKNDPIKEESEGPPVKKEDTVGSVSRVKREHSDGADIEADEDVKKRKTQASPASSPTKSSKAVSPAKQKQMRSATHNKKTPKKPEPKNGSAGSKRITNFFSK</sequence>
<dbReference type="GO" id="GO:0003697">
    <property type="term" value="F:single-stranded DNA binding"/>
    <property type="evidence" value="ECO:0007669"/>
    <property type="project" value="InterPro"/>
</dbReference>
<dbReference type="Proteomes" id="UP000184356">
    <property type="component" value="Unassembled WGS sequence"/>
</dbReference>
<keyword evidence="5" id="KW-0190">Covalent protein-DNA linkage</keyword>
<dbReference type="AlphaFoldDB" id="A0A1L9TDZ8"/>
<dbReference type="STRING" id="1036612.A0A1L9TDZ8"/>
<keyword evidence="10" id="KW-1185">Reference proteome</keyword>
<keyword evidence="4" id="KW-0378">Hydrolase</keyword>
<keyword evidence="3" id="KW-0227">DNA damage</keyword>
<dbReference type="InterPro" id="IPR003738">
    <property type="entry name" value="SRAP"/>
</dbReference>
<evidence type="ECO:0000256" key="7">
    <source>
        <dbReference type="ARBA" id="ARBA00023239"/>
    </source>
</evidence>
<feature type="region of interest" description="Disordered" evidence="8">
    <location>
        <begin position="281"/>
        <end position="380"/>
    </location>
</feature>
<feature type="compositionally biased region" description="Low complexity" evidence="8">
    <location>
        <begin position="328"/>
        <end position="345"/>
    </location>
</feature>
<evidence type="ECO:0000256" key="6">
    <source>
        <dbReference type="ARBA" id="ARBA00023125"/>
    </source>
</evidence>
<dbReference type="GO" id="GO:0016829">
    <property type="term" value="F:lyase activity"/>
    <property type="evidence" value="ECO:0007669"/>
    <property type="project" value="UniProtKB-KW"/>
</dbReference>
<keyword evidence="7" id="KW-0456">Lyase</keyword>
<name>A0A1L9TDZ8_9EURO</name>
<dbReference type="OrthoDB" id="2111841at2759"/>
<dbReference type="GO" id="GO:0008233">
    <property type="term" value="F:peptidase activity"/>
    <property type="evidence" value="ECO:0007669"/>
    <property type="project" value="UniProtKB-KW"/>
</dbReference>
<evidence type="ECO:0000313" key="10">
    <source>
        <dbReference type="Proteomes" id="UP000184356"/>
    </source>
</evidence>
<dbReference type="PANTHER" id="PTHR13604">
    <property type="entry name" value="DC12-RELATED"/>
    <property type="match status" value="1"/>
</dbReference>
<comment type="similarity">
    <text evidence="1">Belongs to the SOS response-associated peptidase family.</text>
</comment>
<evidence type="ECO:0000256" key="8">
    <source>
        <dbReference type="SAM" id="MobiDB-lite"/>
    </source>
</evidence>
<dbReference type="Pfam" id="PF02586">
    <property type="entry name" value="SRAP"/>
    <property type="match status" value="1"/>
</dbReference>
<dbReference type="InterPro" id="IPR036590">
    <property type="entry name" value="SRAP-like"/>
</dbReference>
<evidence type="ECO:0000256" key="3">
    <source>
        <dbReference type="ARBA" id="ARBA00022763"/>
    </source>
</evidence>
<dbReference type="GO" id="GO:0106300">
    <property type="term" value="P:protein-DNA covalent cross-linking repair"/>
    <property type="evidence" value="ECO:0007669"/>
    <property type="project" value="InterPro"/>
</dbReference>
<evidence type="ECO:0000256" key="1">
    <source>
        <dbReference type="ARBA" id="ARBA00008136"/>
    </source>
</evidence>
<dbReference type="GO" id="GO:0006508">
    <property type="term" value="P:proteolysis"/>
    <property type="evidence" value="ECO:0007669"/>
    <property type="project" value="UniProtKB-KW"/>
</dbReference>
<evidence type="ECO:0000256" key="5">
    <source>
        <dbReference type="ARBA" id="ARBA00023124"/>
    </source>
</evidence>
<keyword evidence="6" id="KW-0238">DNA-binding</keyword>
<dbReference type="PANTHER" id="PTHR13604:SF0">
    <property type="entry name" value="ABASIC SITE PROCESSING PROTEIN HMCES"/>
    <property type="match status" value="1"/>
</dbReference>
<reference evidence="10" key="1">
    <citation type="journal article" date="2017" name="Genome Biol.">
        <title>Comparative genomics reveals high biological diversity and specific adaptations in the industrially and medically important fungal genus Aspergillus.</title>
        <authorList>
            <person name="de Vries R.P."/>
            <person name="Riley R."/>
            <person name="Wiebenga A."/>
            <person name="Aguilar-Osorio G."/>
            <person name="Amillis S."/>
            <person name="Uchima C.A."/>
            <person name="Anderluh G."/>
            <person name="Asadollahi M."/>
            <person name="Askin M."/>
            <person name="Barry K."/>
            <person name="Battaglia E."/>
            <person name="Bayram O."/>
            <person name="Benocci T."/>
            <person name="Braus-Stromeyer S.A."/>
            <person name="Caldana C."/>
            <person name="Canovas D."/>
            <person name="Cerqueira G.C."/>
            <person name="Chen F."/>
            <person name="Chen W."/>
            <person name="Choi C."/>
            <person name="Clum A."/>
            <person name="Dos Santos R.A."/>
            <person name="Damasio A.R."/>
            <person name="Diallinas G."/>
            <person name="Emri T."/>
            <person name="Fekete E."/>
            <person name="Flipphi M."/>
            <person name="Freyberg S."/>
            <person name="Gallo A."/>
            <person name="Gournas C."/>
            <person name="Habgood R."/>
            <person name="Hainaut M."/>
            <person name="Harispe M.L."/>
            <person name="Henrissat B."/>
            <person name="Hilden K.S."/>
            <person name="Hope R."/>
            <person name="Hossain A."/>
            <person name="Karabika E."/>
            <person name="Karaffa L."/>
            <person name="Karanyi Z."/>
            <person name="Krasevec N."/>
            <person name="Kuo A."/>
            <person name="Kusch H."/>
            <person name="LaButti K."/>
            <person name="Lagendijk E.L."/>
            <person name="Lapidus A."/>
            <person name="Levasseur A."/>
            <person name="Lindquist E."/>
            <person name="Lipzen A."/>
            <person name="Logrieco A.F."/>
            <person name="MacCabe A."/>
            <person name="Maekelae M.R."/>
            <person name="Malavazi I."/>
            <person name="Melin P."/>
            <person name="Meyer V."/>
            <person name="Mielnichuk N."/>
            <person name="Miskei M."/>
            <person name="Molnar A.P."/>
            <person name="Mule G."/>
            <person name="Ngan C.Y."/>
            <person name="Orejas M."/>
            <person name="Orosz E."/>
            <person name="Ouedraogo J.P."/>
            <person name="Overkamp K.M."/>
            <person name="Park H.-S."/>
            <person name="Perrone G."/>
            <person name="Piumi F."/>
            <person name="Punt P.J."/>
            <person name="Ram A.F."/>
            <person name="Ramon A."/>
            <person name="Rauscher S."/>
            <person name="Record E."/>
            <person name="Riano-Pachon D.M."/>
            <person name="Robert V."/>
            <person name="Roehrig J."/>
            <person name="Ruller R."/>
            <person name="Salamov A."/>
            <person name="Salih N.S."/>
            <person name="Samson R.A."/>
            <person name="Sandor E."/>
            <person name="Sanguinetti M."/>
            <person name="Schuetze T."/>
            <person name="Sepcic K."/>
            <person name="Shelest E."/>
            <person name="Sherlock G."/>
            <person name="Sophianopoulou V."/>
            <person name="Squina F.M."/>
            <person name="Sun H."/>
            <person name="Susca A."/>
            <person name="Todd R.B."/>
            <person name="Tsang A."/>
            <person name="Unkles S.E."/>
            <person name="van de Wiele N."/>
            <person name="van Rossen-Uffink D."/>
            <person name="Oliveira J.V."/>
            <person name="Vesth T.C."/>
            <person name="Visser J."/>
            <person name="Yu J.-H."/>
            <person name="Zhou M."/>
            <person name="Andersen M.R."/>
            <person name="Archer D.B."/>
            <person name="Baker S.E."/>
            <person name="Benoit I."/>
            <person name="Brakhage A.A."/>
            <person name="Braus G.H."/>
            <person name="Fischer R."/>
            <person name="Frisvad J.C."/>
            <person name="Goldman G.H."/>
            <person name="Houbraken J."/>
            <person name="Oakley B."/>
            <person name="Pocsi I."/>
            <person name="Scazzocchio C."/>
            <person name="Seiboth B."/>
            <person name="vanKuyk P.A."/>
            <person name="Wortman J."/>
            <person name="Dyer P.S."/>
            <person name="Grigoriev I.V."/>
        </authorList>
    </citation>
    <scope>NUCLEOTIDE SEQUENCE [LARGE SCALE GENOMIC DNA]</scope>
    <source>
        <strain evidence="10">CBS 593.65</strain>
    </source>
</reference>
<accession>A0A1L9TDZ8</accession>
<dbReference type="RefSeq" id="XP_040701460.1">
    <property type="nucleotide sequence ID" value="XM_040852409.1"/>
</dbReference>